<gene>
    <name evidence="6" type="ORF">PVAP13_1NG108032</name>
</gene>
<dbReference type="InterPro" id="IPR003653">
    <property type="entry name" value="Peptidase_C48_C"/>
</dbReference>
<keyword evidence="7" id="KW-1185">Reference proteome</keyword>
<evidence type="ECO:0000256" key="1">
    <source>
        <dbReference type="ARBA" id="ARBA00005234"/>
    </source>
</evidence>
<evidence type="ECO:0000256" key="2">
    <source>
        <dbReference type="ARBA" id="ARBA00022670"/>
    </source>
</evidence>
<dbReference type="InterPro" id="IPR038765">
    <property type="entry name" value="Papain-like_cys_pep_sf"/>
</dbReference>
<comment type="similarity">
    <text evidence="1">Belongs to the peptidase C48 family.</text>
</comment>
<dbReference type="GO" id="GO:0006508">
    <property type="term" value="P:proteolysis"/>
    <property type="evidence" value="ECO:0007669"/>
    <property type="project" value="UniProtKB-KW"/>
</dbReference>
<dbReference type="Gene3D" id="3.40.395.10">
    <property type="entry name" value="Adenoviral Proteinase, Chain A"/>
    <property type="match status" value="1"/>
</dbReference>
<evidence type="ECO:0000256" key="3">
    <source>
        <dbReference type="ARBA" id="ARBA00022801"/>
    </source>
</evidence>
<reference evidence="6" key="1">
    <citation type="submission" date="2020-05" db="EMBL/GenBank/DDBJ databases">
        <title>WGS assembly of Panicum virgatum.</title>
        <authorList>
            <person name="Lovell J.T."/>
            <person name="Jenkins J."/>
            <person name="Shu S."/>
            <person name="Juenger T.E."/>
            <person name="Schmutz J."/>
        </authorList>
    </citation>
    <scope>NUCLEOTIDE SEQUENCE</scope>
    <source>
        <strain evidence="6">AP13</strain>
    </source>
</reference>
<accession>A0A8T0WQI5</accession>
<feature type="domain" description="Ubiquitin-like protease family profile" evidence="5">
    <location>
        <begin position="736"/>
        <end position="840"/>
    </location>
</feature>
<evidence type="ECO:0000313" key="7">
    <source>
        <dbReference type="Proteomes" id="UP000823388"/>
    </source>
</evidence>
<dbReference type="Proteomes" id="UP000823388">
    <property type="component" value="Chromosome 1N"/>
</dbReference>
<evidence type="ECO:0000259" key="5">
    <source>
        <dbReference type="Pfam" id="PF02902"/>
    </source>
</evidence>
<protein>
    <recommendedName>
        <fullName evidence="5">Ubiquitin-like protease family profile domain-containing protein</fullName>
    </recommendedName>
</protein>
<dbReference type="Pfam" id="PF02902">
    <property type="entry name" value="Peptidase_C48"/>
    <property type="match status" value="1"/>
</dbReference>
<sequence>MARKKRKAVIDLESSEECDAGKFDDLYDSESDLHIDVDNLSDHSYSPDDDSVKRAAYKQLLKEYTEIKLLTRKLALSLSKEEKKSHSLKRPKDAFTRFSVSNLSSVIDSLTPDQKKIIDDFGFGSLLHFDKCFVPNKFAQWVARLVNHRSGDIVIDGKVISLTKQSVHLVLGLPISDKPFPVNPATGKAVVLSKFGKKSIPSVSFFANKFLDKEPMSDEEVLICFILVAMHSFLCANSSVTPSYKYFGIFEDLHNAKQYDWCGYILDWLLDCVKIFNRGKCSKDSDGGTLGGCLYYLALHSSPSTAANRSVHDMRIVTPLPVPNLSRSASKSCNPNLTSASVDRVMANLMKKTPVVETSPKFDSAPSSSTQSIPHDIKTPSKFIVPPSGYPPDHPVSRSLNKKYCHSNSKPLDSDELNVKTPLSDSNNHVEKSVSFGVQAPASNDIIMLDAENRCVPDSVSPSPRPSLSRLASLKKKSGKENVPPDSANMDQVIMQTLDFTPHSSDRIDSRLPKPRSVLKSQAWHSKSCSQKRSSPDVQILGEPSLAENVLNMSRKAEQLYNSNLQVSVKTPNPVTVVGICASAHHFDFTSQSQPFKIRDSSTGGKQPLHGPRRLAFPGPVLRGDFVTNNKRFAVTKSEIQNYKVICKLASSKFQSEDAVNLFGVRCTFWCLGESLKPGGQVKSFIVSAFCFSLFQKPNGHPDTSKRHYFFPNIGENLLKDIDDADQDILGRAFIKSSKARPLKHSNLLVFPTCFEDHWFVFIVDIKDKKYVMLDSYYKETDEFQEIVRERMRDSFEHHWKKFLGFEMGFDDYDFMYSVVPEQPLDNNSDSGIYAMMFIEH</sequence>
<evidence type="ECO:0000313" key="6">
    <source>
        <dbReference type="EMBL" id="KAG2649278.1"/>
    </source>
</evidence>
<feature type="compositionally biased region" description="Low complexity" evidence="4">
    <location>
        <begin position="459"/>
        <end position="472"/>
    </location>
</feature>
<dbReference type="GO" id="GO:0008234">
    <property type="term" value="F:cysteine-type peptidase activity"/>
    <property type="evidence" value="ECO:0007669"/>
    <property type="project" value="InterPro"/>
</dbReference>
<keyword evidence="3" id="KW-0378">Hydrolase</keyword>
<dbReference type="AlphaFoldDB" id="A0A8T0WQI5"/>
<comment type="caution">
    <text evidence="6">The sequence shown here is derived from an EMBL/GenBank/DDBJ whole genome shotgun (WGS) entry which is preliminary data.</text>
</comment>
<dbReference type="PANTHER" id="PTHR34835">
    <property type="entry name" value="OS07G0283600 PROTEIN-RELATED"/>
    <property type="match status" value="1"/>
</dbReference>
<feature type="region of interest" description="Disordered" evidence="4">
    <location>
        <begin position="357"/>
        <end position="418"/>
    </location>
</feature>
<dbReference type="EMBL" id="CM029038">
    <property type="protein sequence ID" value="KAG2649278.1"/>
    <property type="molecule type" value="Genomic_DNA"/>
</dbReference>
<dbReference type="SUPFAM" id="SSF54001">
    <property type="entry name" value="Cysteine proteinases"/>
    <property type="match status" value="1"/>
</dbReference>
<proteinExistence type="inferred from homology"/>
<organism evidence="6 7">
    <name type="scientific">Panicum virgatum</name>
    <name type="common">Blackwell switchgrass</name>
    <dbReference type="NCBI Taxonomy" id="38727"/>
    <lineage>
        <taxon>Eukaryota</taxon>
        <taxon>Viridiplantae</taxon>
        <taxon>Streptophyta</taxon>
        <taxon>Embryophyta</taxon>
        <taxon>Tracheophyta</taxon>
        <taxon>Spermatophyta</taxon>
        <taxon>Magnoliopsida</taxon>
        <taxon>Liliopsida</taxon>
        <taxon>Poales</taxon>
        <taxon>Poaceae</taxon>
        <taxon>PACMAD clade</taxon>
        <taxon>Panicoideae</taxon>
        <taxon>Panicodae</taxon>
        <taxon>Paniceae</taxon>
        <taxon>Panicinae</taxon>
        <taxon>Panicum</taxon>
        <taxon>Panicum sect. Hiantes</taxon>
    </lineage>
</organism>
<keyword evidence="2" id="KW-0645">Protease</keyword>
<evidence type="ECO:0000256" key="4">
    <source>
        <dbReference type="SAM" id="MobiDB-lite"/>
    </source>
</evidence>
<dbReference type="PANTHER" id="PTHR34835:SF60">
    <property type="entry name" value="OS10G0490300 PROTEIN"/>
    <property type="match status" value="1"/>
</dbReference>
<feature type="region of interest" description="Disordered" evidence="4">
    <location>
        <begin position="457"/>
        <end position="489"/>
    </location>
</feature>
<name>A0A8T0WQI5_PANVG</name>